<accession>A0ABQ8LCR6</accession>
<organism evidence="1 2">
    <name type="scientific">Labeo rohita</name>
    <name type="common">Indian major carp</name>
    <name type="synonym">Cyprinus rohita</name>
    <dbReference type="NCBI Taxonomy" id="84645"/>
    <lineage>
        <taxon>Eukaryota</taxon>
        <taxon>Metazoa</taxon>
        <taxon>Chordata</taxon>
        <taxon>Craniata</taxon>
        <taxon>Vertebrata</taxon>
        <taxon>Euteleostomi</taxon>
        <taxon>Actinopterygii</taxon>
        <taxon>Neopterygii</taxon>
        <taxon>Teleostei</taxon>
        <taxon>Ostariophysi</taxon>
        <taxon>Cypriniformes</taxon>
        <taxon>Cyprinidae</taxon>
        <taxon>Labeoninae</taxon>
        <taxon>Labeonini</taxon>
        <taxon>Labeo</taxon>
    </lineage>
</organism>
<name>A0ABQ8LCR6_LABRO</name>
<evidence type="ECO:0000313" key="2">
    <source>
        <dbReference type="Proteomes" id="UP000830375"/>
    </source>
</evidence>
<dbReference type="EMBL" id="JACTAM010000334">
    <property type="protein sequence ID" value="KAI2647443.1"/>
    <property type="molecule type" value="Genomic_DNA"/>
</dbReference>
<evidence type="ECO:0000313" key="1">
    <source>
        <dbReference type="EMBL" id="KAI2647443.1"/>
    </source>
</evidence>
<reference evidence="1 2" key="1">
    <citation type="submission" date="2022-01" db="EMBL/GenBank/DDBJ databases">
        <title>A high-quality chromosome-level genome assembly of rohu carp, Labeo rohita.</title>
        <authorList>
            <person name="Arick M.A. II"/>
            <person name="Hsu C.-Y."/>
            <person name="Magbanua Z."/>
            <person name="Pechanova O."/>
            <person name="Grover C."/>
            <person name="Miller E."/>
            <person name="Thrash A."/>
            <person name="Ezzel L."/>
            <person name="Alam S."/>
            <person name="Benzie J."/>
            <person name="Hamilton M."/>
            <person name="Karsi A."/>
            <person name="Lawrence M.L."/>
            <person name="Peterson D.G."/>
        </authorList>
    </citation>
    <scope>NUCLEOTIDE SEQUENCE [LARGE SCALE GENOMIC DNA]</scope>
    <source>
        <strain evidence="2">BAU-BD-2019</strain>
        <tissue evidence="1">Blood</tissue>
    </source>
</reference>
<protein>
    <submittedName>
        <fullName evidence="1">AM-toxin synthetase AMT1</fullName>
    </submittedName>
</protein>
<sequence>MGVSNALLFIHSLFPPTISVSRQVAQAGVLVRTGRKWNAQAAVLDAQARLRHKELVGVVARGRAGLGMFPALSRYRQCKGKEKRSCIYEEEQAMDRKVTWTELCQSEPHRITFLIRAVYDVLPSPANLCMWGKADTPTFHLCPARGTLEHILSSCPTALGQGRYTWCHNQLLKSIADTIIKEISKGGRGSNTTRSIAFVRAGEQPKAGRKVPAGILASAKDWKHSVDLEKQLKFPLHIVRTTMRPDIILVSESTNNIIIMELTVPWGDRLGEAHERKMTKYEHLVADCRAQGWKASCMPIEVGCRGFVGRSLHKAFTALGIAGTTRSRAIKNTTDAAEKALRWLWIRRGAPWGQASAT</sequence>
<keyword evidence="2" id="KW-1185">Reference proteome</keyword>
<dbReference type="Proteomes" id="UP000830375">
    <property type="component" value="Unassembled WGS sequence"/>
</dbReference>
<comment type="caution">
    <text evidence="1">The sequence shown here is derived from an EMBL/GenBank/DDBJ whole genome shotgun (WGS) entry which is preliminary data.</text>
</comment>
<gene>
    <name evidence="1" type="ORF">H4Q32_024762</name>
</gene>
<proteinExistence type="predicted"/>